<dbReference type="CDD" id="cd03805">
    <property type="entry name" value="GT4_ALG2-like"/>
    <property type="match status" value="1"/>
</dbReference>
<dbReference type="GO" id="GO:0004378">
    <property type="term" value="F:GDP-Man:Man(1)GlcNAc(2)-PP-Dol alpha-1,3-mannosyltransferase activity"/>
    <property type="evidence" value="ECO:0007669"/>
    <property type="project" value="UniProtKB-UniRule"/>
</dbReference>
<dbReference type="EC" id="2.4.1.132" evidence="10"/>
<dbReference type="EMBL" id="LSRX01001645">
    <property type="protein sequence ID" value="OLP78212.1"/>
    <property type="molecule type" value="Genomic_DNA"/>
</dbReference>
<evidence type="ECO:0000313" key="14">
    <source>
        <dbReference type="Proteomes" id="UP000186817"/>
    </source>
</evidence>
<dbReference type="OMA" id="AMYMKCP"/>
<comment type="function">
    <text evidence="10">Mannosylates Man(2)GlcNAc(2)-dolichol diphosphate and Man(1)GlcNAc(2)-dolichol diphosphate to form Man(3)GlcNAc(2)-dolichol diphosphate.</text>
</comment>
<reference evidence="13 14" key="1">
    <citation type="submission" date="2016-02" db="EMBL/GenBank/DDBJ databases">
        <title>Genome analysis of coral dinoflagellate symbionts highlights evolutionary adaptations to a symbiotic lifestyle.</title>
        <authorList>
            <person name="Aranda M."/>
            <person name="Li Y."/>
            <person name="Liew Y.J."/>
            <person name="Baumgarten S."/>
            <person name="Simakov O."/>
            <person name="Wilson M."/>
            <person name="Piel J."/>
            <person name="Ashoor H."/>
            <person name="Bougouffa S."/>
            <person name="Bajic V.B."/>
            <person name="Ryu T."/>
            <person name="Ravasi T."/>
            <person name="Bayer T."/>
            <person name="Micklem G."/>
            <person name="Kim H."/>
            <person name="Bhak J."/>
            <person name="Lajeunesse T.C."/>
            <person name="Voolstra C.R."/>
        </authorList>
    </citation>
    <scope>NUCLEOTIDE SEQUENCE [LARGE SCALE GENOMIC DNA]</scope>
    <source>
        <strain evidence="13 14">CCMP2467</strain>
    </source>
</reference>
<dbReference type="SUPFAM" id="SSF53756">
    <property type="entry name" value="UDP-Glycosyltransferase/glycogen phosphorylase"/>
    <property type="match status" value="1"/>
</dbReference>
<dbReference type="PANTHER" id="PTHR45918">
    <property type="entry name" value="ALPHA-1,3/1,6-MANNOSYLTRANSFERASE ALG2"/>
    <property type="match status" value="1"/>
</dbReference>
<evidence type="ECO:0000256" key="3">
    <source>
        <dbReference type="ARBA" id="ARBA00022679"/>
    </source>
</evidence>
<accession>A0A1Q9C5L1</accession>
<evidence type="ECO:0000256" key="5">
    <source>
        <dbReference type="ARBA" id="ARBA00022824"/>
    </source>
</evidence>
<dbReference type="AlphaFoldDB" id="A0A1Q9C5L1"/>
<proteinExistence type="inferred from homology"/>
<evidence type="ECO:0000256" key="7">
    <source>
        <dbReference type="ARBA" id="ARBA00023136"/>
    </source>
</evidence>
<evidence type="ECO:0000256" key="2">
    <source>
        <dbReference type="ARBA" id="ARBA00022676"/>
    </source>
</evidence>
<feature type="domain" description="Glycosyl transferase family 1" evidence="11">
    <location>
        <begin position="322"/>
        <end position="488"/>
    </location>
</feature>
<dbReference type="PANTHER" id="PTHR45918:SF1">
    <property type="entry name" value="ALPHA-1,3_1,6-MANNOSYLTRANSFERASE ALG2"/>
    <property type="match status" value="1"/>
</dbReference>
<dbReference type="Pfam" id="PF00534">
    <property type="entry name" value="Glycos_transf_1"/>
    <property type="match status" value="1"/>
</dbReference>
<dbReference type="EC" id="2.4.1.257" evidence="10"/>
<dbReference type="InterPro" id="IPR028098">
    <property type="entry name" value="Glyco_trans_4-like_N"/>
</dbReference>
<protein>
    <recommendedName>
        <fullName evidence="10">Alpha-1,3/1,6-mannosyltransferase ALG2</fullName>
        <ecNumber evidence="10">2.4.1.132</ecNumber>
        <ecNumber evidence="10">2.4.1.257</ecNumber>
    </recommendedName>
    <alternativeName>
        <fullName evidence="10">GDP-Man:Man(1)GlcNAc(2)-PP-Dol alpha-1,3-mannosyltransferase</fullName>
    </alternativeName>
</protein>
<keyword evidence="6 10" id="KW-1133">Transmembrane helix</keyword>
<name>A0A1Q9C5L1_SYMMI</name>
<comment type="caution">
    <text evidence="13">The sequence shown here is derived from an EMBL/GenBank/DDBJ whole genome shotgun (WGS) entry which is preliminary data.</text>
</comment>
<evidence type="ECO:0000259" key="12">
    <source>
        <dbReference type="Pfam" id="PF13439"/>
    </source>
</evidence>
<dbReference type="GO" id="GO:0005789">
    <property type="term" value="C:endoplasmic reticulum membrane"/>
    <property type="evidence" value="ECO:0007669"/>
    <property type="project" value="UniProtKB-SubCell"/>
</dbReference>
<dbReference type="InterPro" id="IPR027054">
    <property type="entry name" value="ALG2"/>
</dbReference>
<dbReference type="Gene3D" id="3.40.50.2000">
    <property type="entry name" value="Glycogen Phosphorylase B"/>
    <property type="match status" value="2"/>
</dbReference>
<evidence type="ECO:0000256" key="9">
    <source>
        <dbReference type="ARBA" id="ARBA00045104"/>
    </source>
</evidence>
<comment type="similarity">
    <text evidence="10">Belongs to the glycosyltransferase group 1 family.</text>
</comment>
<evidence type="ECO:0000313" key="13">
    <source>
        <dbReference type="EMBL" id="OLP78212.1"/>
    </source>
</evidence>
<evidence type="ECO:0000256" key="6">
    <source>
        <dbReference type="ARBA" id="ARBA00022989"/>
    </source>
</evidence>
<feature type="domain" description="Glycosyltransferase subfamily 4-like N-terminal" evidence="12">
    <location>
        <begin position="122"/>
        <end position="282"/>
    </location>
</feature>
<dbReference type="Proteomes" id="UP000186817">
    <property type="component" value="Unassembled WGS sequence"/>
</dbReference>
<dbReference type="Pfam" id="PF13439">
    <property type="entry name" value="Glyco_transf_4"/>
    <property type="match status" value="1"/>
</dbReference>
<keyword evidence="14" id="KW-1185">Reference proteome</keyword>
<dbReference type="GO" id="GO:0102704">
    <property type="term" value="F:GDP-Man:Man(2)GlcNAc(2)-PP-Dol alpha-1,6-mannosyltransferase activity"/>
    <property type="evidence" value="ECO:0007669"/>
    <property type="project" value="UniProtKB-UniRule"/>
</dbReference>
<comment type="catalytic activity">
    <reaction evidence="8 10">
        <text>a beta-D-Man-(1-&gt;4)-beta-D-GlcNAc-(1-&gt;4)-alpha-D-GlcNAc-diphospho-di-trans,poly-cis-dolichol + GDP-alpha-D-mannose = an alpha-D-Man-(1-&gt;3)-beta-D-Man-(1-&gt;4)-beta-D-GlcNAc-(1-&gt;4)-alpha-D-GlcNAc-diphospho-di-trans,poly-cis-dolichol + GDP + H(+)</text>
        <dbReference type="Rhea" id="RHEA:29515"/>
        <dbReference type="Rhea" id="RHEA-COMP:19511"/>
        <dbReference type="Rhea" id="RHEA-COMP:19513"/>
        <dbReference type="ChEBI" id="CHEBI:15378"/>
        <dbReference type="ChEBI" id="CHEBI:57527"/>
        <dbReference type="ChEBI" id="CHEBI:58189"/>
        <dbReference type="ChEBI" id="CHEBI:58472"/>
        <dbReference type="ChEBI" id="CHEBI:132510"/>
        <dbReference type="EC" id="2.4.1.132"/>
    </reaction>
    <physiologicalReaction direction="left-to-right" evidence="8 10">
        <dbReference type="Rhea" id="RHEA:29516"/>
    </physiologicalReaction>
</comment>
<dbReference type="UniPathway" id="UPA00378"/>
<feature type="transmembrane region" description="Helical" evidence="10">
    <location>
        <begin position="181"/>
        <end position="200"/>
    </location>
</feature>
<feature type="transmembrane region" description="Helical" evidence="10">
    <location>
        <begin position="72"/>
        <end position="97"/>
    </location>
</feature>
<dbReference type="InterPro" id="IPR001296">
    <property type="entry name" value="Glyco_trans_1"/>
</dbReference>
<keyword evidence="5" id="KW-0256">Endoplasmic reticulum</keyword>
<keyword evidence="2 10" id="KW-0328">Glycosyltransferase</keyword>
<evidence type="ECO:0000256" key="4">
    <source>
        <dbReference type="ARBA" id="ARBA00022692"/>
    </source>
</evidence>
<organism evidence="13 14">
    <name type="scientific">Symbiodinium microadriaticum</name>
    <name type="common">Dinoflagellate</name>
    <name type="synonym">Zooxanthella microadriatica</name>
    <dbReference type="NCBI Taxonomy" id="2951"/>
    <lineage>
        <taxon>Eukaryota</taxon>
        <taxon>Sar</taxon>
        <taxon>Alveolata</taxon>
        <taxon>Dinophyceae</taxon>
        <taxon>Suessiales</taxon>
        <taxon>Symbiodiniaceae</taxon>
        <taxon>Symbiodinium</taxon>
    </lineage>
</organism>
<keyword evidence="7 10" id="KW-0472">Membrane</keyword>
<evidence type="ECO:0000256" key="8">
    <source>
        <dbReference type="ARBA" id="ARBA00045103"/>
    </source>
</evidence>
<evidence type="ECO:0000256" key="10">
    <source>
        <dbReference type="RuleBase" id="RU367136"/>
    </source>
</evidence>
<evidence type="ECO:0000256" key="1">
    <source>
        <dbReference type="ARBA" id="ARBA00004922"/>
    </source>
</evidence>
<keyword evidence="4 10" id="KW-0812">Transmembrane</keyword>
<keyword evidence="3 10" id="KW-0808">Transferase</keyword>
<gene>
    <name evidence="13" type="primary">ALG2</name>
    <name evidence="13" type="ORF">AK812_SmicGene41638</name>
</gene>
<evidence type="ECO:0000259" key="11">
    <source>
        <dbReference type="Pfam" id="PF00534"/>
    </source>
</evidence>
<comment type="catalytic activity">
    <reaction evidence="9 10">
        <text>an alpha-D-Man-(1-&gt;3)-beta-D-Man-(1-&gt;4)-beta-D-GlcNAc-(1-&gt;4)-alpha-D-GlcNAc-diphospho-di-trans,poly-cis-dolichol + GDP-alpha-D-mannose = an alpha-D-Man-(1-&gt;3)-[alpha-D-Man-(1-&gt;6)]-beta-D-Man-(1-&gt;4)-beta-D-GlcNAc-(1-&gt;4)-alpha-D-GlcNAc-diphospho-di-trans,poly-cis-dolichol + GDP + H(+)</text>
        <dbReference type="Rhea" id="RHEA:29519"/>
        <dbReference type="Rhea" id="RHEA-COMP:19513"/>
        <dbReference type="Rhea" id="RHEA-COMP:19515"/>
        <dbReference type="ChEBI" id="CHEBI:15378"/>
        <dbReference type="ChEBI" id="CHEBI:57527"/>
        <dbReference type="ChEBI" id="CHEBI:58189"/>
        <dbReference type="ChEBI" id="CHEBI:132510"/>
        <dbReference type="ChEBI" id="CHEBI:132511"/>
        <dbReference type="EC" id="2.4.1.257"/>
    </reaction>
    <physiologicalReaction direction="left-to-right" evidence="9 10">
        <dbReference type="Rhea" id="RHEA:29520"/>
    </physiologicalReaction>
</comment>
<comment type="subcellular location">
    <subcellularLocation>
        <location evidence="10">Endoplasmic reticulum membrane</location>
        <topology evidence="10">Single-pass membrane protein</topology>
    </subcellularLocation>
</comment>
<dbReference type="OrthoDB" id="448893at2759"/>
<sequence length="519" mass="57113">MGTSWVLSQEAALGRVSWRVPPSGRLTALDLGFSVALRPLQRQRGRAAGRSTTEPSPRSREAMGFLGLLSTAAAWVCLALTLFVPPLLIVLVLGLLLPRRAPPQRSGGKCSKVAFVHPDLGIGGAERLVVDAAVALQKAGHEVNIFTARHETNHCFEETRNGTLRVHVHGNFLPRRVLGRFYAACAYLRMCWVSVVIVLLSFRIPFHVIIVDQVSICLPILRLARPRAILFYCHYPDYLLTAKSSVLKSLYRAPLDFLEEVTTGLADQIFVNSRFTAGVFAAAFPLLSWFGVCPDVLYPPLDLQGQDEAARKAADALDVLGEGEQLLLSINRFERKKNVGLAIRTLARLPEETRRLTRLVLAGGYDDRLPENVEHAAELEDLATQLGVADRVVQKRSVSLVEKATLLRHAACLLYTPDREHFGIVPVEAMYARVPVVAVNTGGPLESIVDGETGFLRPQEPEAWAEPVEKLLKDPALRKRFGEAGRQRASSCFSLEAFGKALDAAVRRNEDGSIADKDR</sequence>
<comment type="pathway">
    <text evidence="1 10">Protein modification; protein glycosylation.</text>
</comment>